<dbReference type="GO" id="GO:0071013">
    <property type="term" value="C:catalytic step 2 spliceosome"/>
    <property type="evidence" value="ECO:0007669"/>
    <property type="project" value="TreeGrafter"/>
</dbReference>
<evidence type="ECO:0000256" key="3">
    <source>
        <dbReference type="ARBA" id="ARBA00023242"/>
    </source>
</evidence>
<evidence type="ECO:0000256" key="2">
    <source>
        <dbReference type="ARBA" id="ARBA00009265"/>
    </source>
</evidence>
<evidence type="ECO:0000313" key="7">
    <source>
        <dbReference type="Proteomes" id="UP000603453"/>
    </source>
</evidence>
<dbReference type="PANTHER" id="PTHR13471:SF0">
    <property type="entry name" value="NUCLEAR EXOSOME REGULATOR NRDE2"/>
    <property type="match status" value="1"/>
</dbReference>
<feature type="chain" id="PRO_5034741060" evidence="5">
    <location>
        <begin position="18"/>
        <end position="1123"/>
    </location>
</feature>
<dbReference type="GO" id="GO:0031048">
    <property type="term" value="P:regulatory ncRNA-mediated heterochromatin formation"/>
    <property type="evidence" value="ECO:0007669"/>
    <property type="project" value="TreeGrafter"/>
</dbReference>
<keyword evidence="5" id="KW-0732">Signal</keyword>
<feature type="region of interest" description="Disordered" evidence="4">
    <location>
        <begin position="32"/>
        <end position="139"/>
    </location>
</feature>
<evidence type="ECO:0000256" key="1">
    <source>
        <dbReference type="ARBA" id="ARBA00004123"/>
    </source>
</evidence>
<feature type="compositionally biased region" description="Basic and acidic residues" evidence="4">
    <location>
        <begin position="114"/>
        <end position="123"/>
    </location>
</feature>
<feature type="compositionally biased region" description="Basic residues" evidence="4">
    <location>
        <begin position="72"/>
        <end position="89"/>
    </location>
</feature>
<dbReference type="Pfam" id="PF23240">
    <property type="entry name" value="HAT_PRP39_N"/>
    <property type="match status" value="1"/>
</dbReference>
<dbReference type="GO" id="GO:0006396">
    <property type="term" value="P:RNA processing"/>
    <property type="evidence" value="ECO:0007669"/>
    <property type="project" value="InterPro"/>
</dbReference>
<comment type="subcellular location">
    <subcellularLocation>
        <location evidence="1">Nucleus</location>
    </subcellularLocation>
</comment>
<feature type="compositionally biased region" description="Basic residues" evidence="4">
    <location>
        <begin position="100"/>
        <end position="113"/>
    </location>
</feature>
<proteinExistence type="inferred from homology"/>
<name>A0A8H7V5S7_9FUNG</name>
<dbReference type="Gene3D" id="1.25.40.10">
    <property type="entry name" value="Tetratricopeptide repeat domain"/>
    <property type="match status" value="3"/>
</dbReference>
<dbReference type="AlphaFoldDB" id="A0A8H7V5S7"/>
<dbReference type="EMBL" id="JAEPRD010000061">
    <property type="protein sequence ID" value="KAG2202419.1"/>
    <property type="molecule type" value="Genomic_DNA"/>
</dbReference>
<dbReference type="InterPro" id="IPR003107">
    <property type="entry name" value="HAT"/>
</dbReference>
<dbReference type="PANTHER" id="PTHR13471">
    <property type="entry name" value="TETRATRICOPEPTIDE-LIKE HELICAL"/>
    <property type="match status" value="1"/>
</dbReference>
<comment type="caution">
    <text evidence="6">The sequence shown here is derived from an EMBL/GenBank/DDBJ whole genome shotgun (WGS) entry which is preliminary data.</text>
</comment>
<dbReference type="SUPFAM" id="SSF48452">
    <property type="entry name" value="TPR-like"/>
    <property type="match status" value="3"/>
</dbReference>
<evidence type="ECO:0000256" key="5">
    <source>
        <dbReference type="SAM" id="SignalP"/>
    </source>
</evidence>
<keyword evidence="3" id="KW-0539">Nucleus</keyword>
<organism evidence="6 7">
    <name type="scientific">Mucor saturninus</name>
    <dbReference type="NCBI Taxonomy" id="64648"/>
    <lineage>
        <taxon>Eukaryota</taxon>
        <taxon>Fungi</taxon>
        <taxon>Fungi incertae sedis</taxon>
        <taxon>Mucoromycota</taxon>
        <taxon>Mucoromycotina</taxon>
        <taxon>Mucoromycetes</taxon>
        <taxon>Mucorales</taxon>
        <taxon>Mucorineae</taxon>
        <taxon>Mucoraceae</taxon>
        <taxon>Mucor</taxon>
    </lineage>
</organism>
<dbReference type="InterPro" id="IPR011990">
    <property type="entry name" value="TPR-like_helical_dom_sf"/>
</dbReference>
<dbReference type="GO" id="GO:1902369">
    <property type="term" value="P:negative regulation of RNA catabolic process"/>
    <property type="evidence" value="ECO:0007669"/>
    <property type="project" value="TreeGrafter"/>
</dbReference>
<reference evidence="6" key="1">
    <citation type="submission" date="2020-12" db="EMBL/GenBank/DDBJ databases">
        <title>Metabolic potential, ecology and presence of endohyphal bacteria is reflected in genomic diversity of Mucoromycotina.</title>
        <authorList>
            <person name="Muszewska A."/>
            <person name="Okrasinska A."/>
            <person name="Steczkiewicz K."/>
            <person name="Drgas O."/>
            <person name="Orlowska M."/>
            <person name="Perlinska-Lenart U."/>
            <person name="Aleksandrzak-Piekarczyk T."/>
            <person name="Szatraj K."/>
            <person name="Zielenkiewicz U."/>
            <person name="Pilsyk S."/>
            <person name="Malc E."/>
            <person name="Mieczkowski P."/>
            <person name="Kruszewska J.S."/>
            <person name="Biernat P."/>
            <person name="Pawlowska J."/>
        </authorList>
    </citation>
    <scope>NUCLEOTIDE SEQUENCE</scope>
    <source>
        <strain evidence="6">WA0000017839</strain>
    </source>
</reference>
<evidence type="ECO:0000256" key="4">
    <source>
        <dbReference type="SAM" id="MobiDB-lite"/>
    </source>
</evidence>
<dbReference type="InterPro" id="IPR013633">
    <property type="entry name" value="NRDE-2"/>
</dbReference>
<dbReference type="Proteomes" id="UP000603453">
    <property type="component" value="Unassembled WGS sequence"/>
</dbReference>
<gene>
    <name evidence="6" type="ORF">INT47_008890</name>
</gene>
<sequence length="1123" mass="130744">MIITPFLFLFLLKQALMKAPSFNSAPDFKATIPIPSFSSAPDFTTNKDKDDRKTRRERSPSYKSSRRERSRSPTHKRRSRSPNRRKRSRSPSSRYERSSRRSRSPRHRRHRSRERSSRHERSSRSKRTPSPEIVHTGTLSTGVTFVMDRRGDKDNLKYGGNHSYDVPIYKRSGGGRVLGLPSNQRIDKSVVKSGTVTITDGGSGRKTQRYTDSNYAWKELDTSLKRIRIKPKKNSTDTDPFATHSGFIQFDDTTSKAQANDAESFITSNVDYRSLEGNKVKKIDHEEYEESEEEGESFNDQIRQRTIEFNRRLDKEPRNPQLWLDFVRFQDEAAAGLDPTSSKANKTSLNEVKLSIFEKALENIPYDQDLILAYLNCGAETWETLKLLREWDKMLKQNPDSIKLWSEYINLRQTNFASFSFTQCVQVFEDALATLGRHATRHPDEETRENIESLMVYILLRACLFMKQCGYQERAFAVIQASVEFNLYQPQLFNMTSSKYEDKLNAFADFWDNEVLRFGEAGALGWQEYYRASNNGEDIPEPVFEKKVHDEQDEMMTLHDWYNVEKTSENNDRLPLRMSQVDDDNVDEDPYRITLSDDIKPFLFNITTTGARYSLIYSILVFLGLPYTPPDVGTNTHFFTDTFTHNDLALDHFWPAKESSMKHLVWYVSGVPMNPEQTIEITNPYYIPNSFPVGLSEMFAKSGSWFKSSGKEFIHNKPDEEFTRNAFEQLLSIEKSEHLRICYLSFESSCGYKLGRRLAKSWLKDQRTSLTLWNAFAQLEKSHDRIDEVIMIIHARKVYLTALAVCHTFPECDRMALPLLYFMFAKLEMENNRPNEALKILASMSDNKPYNENAPPPTTLSILKTREYFSQQLAQLSTLSESDTERKAAFYSVGCAGLFEYLSSGLESACLIYEHALDYIKARQAERGYESEIIWIEYAALLYRHSTNRDVGGYRPTILRNAMERALILFPNNTIFLSFYIWNESKTKIHNRVHQLLNRTLKQDSNVILWLSAIYSELHRYKPFQVNSVRDFFERAVSDTRTKSSIILWKCYIQFETQQGNTERAYNLFYRSIRECPWSKELYLIGIQAFEKTMKQSEKNELVSLMMEKEIRLRNPIEDDLLA</sequence>
<dbReference type="Pfam" id="PF08424">
    <property type="entry name" value="NRDE-2"/>
    <property type="match status" value="1"/>
</dbReference>
<keyword evidence="7" id="KW-1185">Reference proteome</keyword>
<protein>
    <submittedName>
        <fullName evidence="6">Uncharacterized protein</fullName>
    </submittedName>
</protein>
<evidence type="ECO:0000313" key="6">
    <source>
        <dbReference type="EMBL" id="KAG2202419.1"/>
    </source>
</evidence>
<comment type="similarity">
    <text evidence="2">Belongs to the NRDE2 family.</text>
</comment>
<feature type="signal peptide" evidence="5">
    <location>
        <begin position="1"/>
        <end position="17"/>
    </location>
</feature>
<dbReference type="OrthoDB" id="297219at2759"/>
<dbReference type="SMART" id="SM00386">
    <property type="entry name" value="HAT"/>
    <property type="match status" value="9"/>
</dbReference>
<accession>A0A8H7V5S7</accession>
<feature type="compositionally biased region" description="Basic and acidic residues" evidence="4">
    <location>
        <begin position="45"/>
        <end position="71"/>
    </location>
</feature>